<evidence type="ECO:0000256" key="1">
    <source>
        <dbReference type="SAM" id="MobiDB-lite"/>
    </source>
</evidence>
<organism evidence="3">
    <name type="scientific">Micromonas pusilla (strain CCMP1545)</name>
    <name type="common">Picoplanktonic green alga</name>
    <dbReference type="NCBI Taxonomy" id="564608"/>
    <lineage>
        <taxon>Eukaryota</taxon>
        <taxon>Viridiplantae</taxon>
        <taxon>Chlorophyta</taxon>
        <taxon>Mamiellophyceae</taxon>
        <taxon>Mamiellales</taxon>
        <taxon>Mamiellaceae</taxon>
        <taxon>Micromonas</taxon>
    </lineage>
</organism>
<reference evidence="2 3" key="1">
    <citation type="journal article" date="2009" name="Science">
        <title>Green evolution and dynamic adaptations revealed by genomes of the marine picoeukaryotes Micromonas.</title>
        <authorList>
            <person name="Worden A.Z."/>
            <person name="Lee J.H."/>
            <person name="Mock T."/>
            <person name="Rouze P."/>
            <person name="Simmons M.P."/>
            <person name="Aerts A.L."/>
            <person name="Allen A.E."/>
            <person name="Cuvelier M.L."/>
            <person name="Derelle E."/>
            <person name="Everett M.V."/>
            <person name="Foulon E."/>
            <person name="Grimwood J."/>
            <person name="Gundlach H."/>
            <person name="Henrissat B."/>
            <person name="Napoli C."/>
            <person name="McDonald S.M."/>
            <person name="Parker M.S."/>
            <person name="Rombauts S."/>
            <person name="Salamov A."/>
            <person name="Von Dassow P."/>
            <person name="Badger J.H."/>
            <person name="Coutinho P.M."/>
            <person name="Demir E."/>
            <person name="Dubchak I."/>
            <person name="Gentemann C."/>
            <person name="Eikrem W."/>
            <person name="Gready J.E."/>
            <person name="John U."/>
            <person name="Lanier W."/>
            <person name="Lindquist E.A."/>
            <person name="Lucas S."/>
            <person name="Mayer K.F."/>
            <person name="Moreau H."/>
            <person name="Not F."/>
            <person name="Otillar R."/>
            <person name="Panaud O."/>
            <person name="Pangilinan J."/>
            <person name="Paulsen I."/>
            <person name="Piegu B."/>
            <person name="Poliakov A."/>
            <person name="Robbens S."/>
            <person name="Schmutz J."/>
            <person name="Toulza E."/>
            <person name="Wyss T."/>
            <person name="Zelensky A."/>
            <person name="Zhou K."/>
            <person name="Armbrust E.V."/>
            <person name="Bhattacharya D."/>
            <person name="Goodenough U.W."/>
            <person name="Van de Peer Y."/>
            <person name="Grigoriev I.V."/>
        </authorList>
    </citation>
    <scope>NUCLEOTIDE SEQUENCE [LARGE SCALE GENOMIC DNA]</scope>
    <source>
        <strain evidence="2 3">CCMP1545</strain>
    </source>
</reference>
<keyword evidence="3" id="KW-1185">Reference proteome</keyword>
<dbReference type="EMBL" id="GG663735">
    <property type="protein sequence ID" value="EEH60019.1"/>
    <property type="molecule type" value="Genomic_DNA"/>
</dbReference>
<proteinExistence type="predicted"/>
<sequence>MTAVDADAAAASTPDIAEIRQRAMLEAQMRARMSALPRETPEQAERARRMARASVNAQAENALRARAIAAARRRAKKDGVARSLDSGIFEIEDENAVHSHAPRLTRLEVAAREEDNDRRSCCYPRAAAFEGTATS</sequence>
<evidence type="ECO:0000313" key="2">
    <source>
        <dbReference type="EMBL" id="EEH60019.1"/>
    </source>
</evidence>
<accession>C1MGF9</accession>
<name>C1MGF9_MICPC</name>
<feature type="compositionally biased region" description="Basic and acidic residues" evidence="1">
    <location>
        <begin position="39"/>
        <end position="48"/>
    </location>
</feature>
<evidence type="ECO:0000313" key="3">
    <source>
        <dbReference type="Proteomes" id="UP000001876"/>
    </source>
</evidence>
<dbReference type="Proteomes" id="UP000001876">
    <property type="component" value="Unassembled WGS sequence"/>
</dbReference>
<dbReference type="GeneID" id="9680438"/>
<feature type="region of interest" description="Disordered" evidence="1">
    <location>
        <begin position="32"/>
        <end position="56"/>
    </location>
</feature>
<protein>
    <submittedName>
        <fullName evidence="2">Predicted protein</fullName>
    </submittedName>
</protein>
<dbReference type="RefSeq" id="XP_003054767.1">
    <property type="nucleotide sequence ID" value="XM_003054721.1"/>
</dbReference>
<gene>
    <name evidence="2" type="ORF">MICPUCDRAFT_49798</name>
</gene>
<dbReference type="KEGG" id="mpp:MICPUCDRAFT_49798"/>
<dbReference type="AlphaFoldDB" id="C1MGF9"/>